<dbReference type="SUPFAM" id="SSF46785">
    <property type="entry name" value="Winged helix' DNA-binding domain"/>
    <property type="match status" value="1"/>
</dbReference>
<evidence type="ECO:0000313" key="7">
    <source>
        <dbReference type="Proteomes" id="UP000419743"/>
    </source>
</evidence>
<evidence type="ECO:0000256" key="3">
    <source>
        <dbReference type="ARBA" id="ARBA00023163"/>
    </source>
</evidence>
<dbReference type="InterPro" id="IPR005471">
    <property type="entry name" value="Tscrpt_reg_IclR_N"/>
</dbReference>
<keyword evidence="2" id="KW-0238">DNA-binding</keyword>
<dbReference type="RefSeq" id="WP_156743371.1">
    <property type="nucleotide sequence ID" value="NZ_CACRYJ010000067.1"/>
</dbReference>
<comment type="caution">
    <text evidence="6">The sequence shown here is derived from an EMBL/GenBank/DDBJ whole genome shotgun (WGS) entry which is preliminary data.</text>
</comment>
<sequence>MPAAPKPDEASASPPGAASTLVRGLSVLEMVAAAGDGISVTEVAAQAGTDKSTASRLLATMRELGYVQQRVRDRRYVLGSRCLWLAQAYQATHEHLVDLARPHLVGLRDATGETVHLAVREGVHVVYVAQEDSGQSVTVQSVIGTRTPLQRTAMGRAILATMSERDRDRLLEQMRTSAAVSRAALDLEEMRADVRQAGIRGWAAVDRHDDVTRLAAAITDVRGEPIAAITISGPSYRVDPHVEELGAAVARVAGEVSEALVA</sequence>
<feature type="domain" description="HTH iclR-type" evidence="4">
    <location>
        <begin position="18"/>
        <end position="80"/>
    </location>
</feature>
<organism evidence="6 7">
    <name type="scientific">Occultella aeris</name>
    <dbReference type="NCBI Taxonomy" id="2761496"/>
    <lineage>
        <taxon>Bacteria</taxon>
        <taxon>Bacillati</taxon>
        <taxon>Actinomycetota</taxon>
        <taxon>Actinomycetes</taxon>
        <taxon>Micrococcales</taxon>
        <taxon>Ruaniaceae</taxon>
        <taxon>Occultella</taxon>
    </lineage>
</organism>
<dbReference type="Pfam" id="PF09339">
    <property type="entry name" value="HTH_IclR"/>
    <property type="match status" value="1"/>
</dbReference>
<name>A0A7M4DRJ2_9MICO</name>
<evidence type="ECO:0000256" key="2">
    <source>
        <dbReference type="ARBA" id="ARBA00023125"/>
    </source>
</evidence>
<dbReference type="GO" id="GO:0003700">
    <property type="term" value="F:DNA-binding transcription factor activity"/>
    <property type="evidence" value="ECO:0007669"/>
    <property type="project" value="TreeGrafter"/>
</dbReference>
<reference evidence="6 7" key="1">
    <citation type="submission" date="2019-11" db="EMBL/GenBank/DDBJ databases">
        <authorList>
            <person name="Criscuolo A."/>
        </authorList>
    </citation>
    <scope>NUCLEOTIDE SEQUENCE [LARGE SCALE GENOMIC DNA]</scope>
    <source>
        <strain evidence="6">CIP111667</strain>
    </source>
</reference>
<dbReference type="GO" id="GO:0003677">
    <property type="term" value="F:DNA binding"/>
    <property type="evidence" value="ECO:0007669"/>
    <property type="project" value="UniProtKB-KW"/>
</dbReference>
<dbReference type="SMART" id="SM00346">
    <property type="entry name" value="HTH_ICLR"/>
    <property type="match status" value="1"/>
</dbReference>
<keyword evidence="3" id="KW-0804">Transcription</keyword>
<dbReference type="SUPFAM" id="SSF55781">
    <property type="entry name" value="GAF domain-like"/>
    <property type="match status" value="1"/>
</dbReference>
<dbReference type="Gene3D" id="3.30.450.40">
    <property type="match status" value="1"/>
</dbReference>
<dbReference type="Proteomes" id="UP000419743">
    <property type="component" value="Unassembled WGS sequence"/>
</dbReference>
<dbReference type="GO" id="GO:0045892">
    <property type="term" value="P:negative regulation of DNA-templated transcription"/>
    <property type="evidence" value="ECO:0007669"/>
    <property type="project" value="TreeGrafter"/>
</dbReference>
<evidence type="ECO:0000259" key="5">
    <source>
        <dbReference type="PROSITE" id="PS51078"/>
    </source>
</evidence>
<dbReference type="InterPro" id="IPR036388">
    <property type="entry name" value="WH-like_DNA-bd_sf"/>
</dbReference>
<gene>
    <name evidence="6" type="primary">iclR_8</name>
    <name evidence="6" type="ORF">HALOF300_04787</name>
</gene>
<feature type="domain" description="IclR-ED" evidence="5">
    <location>
        <begin position="81"/>
        <end position="262"/>
    </location>
</feature>
<dbReference type="PANTHER" id="PTHR30136">
    <property type="entry name" value="HELIX-TURN-HELIX TRANSCRIPTIONAL REGULATOR, ICLR FAMILY"/>
    <property type="match status" value="1"/>
</dbReference>
<dbReference type="AlphaFoldDB" id="A0A7M4DRJ2"/>
<dbReference type="Gene3D" id="1.10.10.10">
    <property type="entry name" value="Winged helix-like DNA-binding domain superfamily/Winged helix DNA-binding domain"/>
    <property type="match status" value="1"/>
</dbReference>
<dbReference type="InterPro" id="IPR050707">
    <property type="entry name" value="HTH_MetabolicPath_Reg"/>
</dbReference>
<keyword evidence="1" id="KW-0805">Transcription regulation</keyword>
<keyword evidence="7" id="KW-1185">Reference proteome</keyword>
<protein>
    <submittedName>
        <fullName evidence="6">Acetate operon repressor</fullName>
    </submittedName>
</protein>
<dbReference type="Pfam" id="PF01614">
    <property type="entry name" value="IclR_C"/>
    <property type="match status" value="1"/>
</dbReference>
<dbReference type="PROSITE" id="PS51077">
    <property type="entry name" value="HTH_ICLR"/>
    <property type="match status" value="1"/>
</dbReference>
<evidence type="ECO:0000259" key="4">
    <source>
        <dbReference type="PROSITE" id="PS51077"/>
    </source>
</evidence>
<dbReference type="InterPro" id="IPR036390">
    <property type="entry name" value="WH_DNA-bd_sf"/>
</dbReference>
<dbReference type="InterPro" id="IPR014757">
    <property type="entry name" value="Tscrpt_reg_IclR_C"/>
</dbReference>
<proteinExistence type="predicted"/>
<accession>A0A7M4DRJ2</accession>
<evidence type="ECO:0000256" key="1">
    <source>
        <dbReference type="ARBA" id="ARBA00023015"/>
    </source>
</evidence>
<dbReference type="PROSITE" id="PS51078">
    <property type="entry name" value="ICLR_ED"/>
    <property type="match status" value="1"/>
</dbReference>
<dbReference type="PANTHER" id="PTHR30136:SF24">
    <property type="entry name" value="HTH-TYPE TRANSCRIPTIONAL REPRESSOR ALLR"/>
    <property type="match status" value="1"/>
</dbReference>
<dbReference type="EMBL" id="CACRYJ010000067">
    <property type="protein sequence ID" value="VZO40086.1"/>
    <property type="molecule type" value="Genomic_DNA"/>
</dbReference>
<dbReference type="InterPro" id="IPR029016">
    <property type="entry name" value="GAF-like_dom_sf"/>
</dbReference>
<evidence type="ECO:0000313" key="6">
    <source>
        <dbReference type="EMBL" id="VZO40086.1"/>
    </source>
</evidence>